<keyword evidence="3" id="KW-1185">Reference proteome</keyword>
<dbReference type="EMBL" id="JBBPBN010000007">
    <property type="protein sequence ID" value="KAK9034013.1"/>
    <property type="molecule type" value="Genomic_DNA"/>
</dbReference>
<organism evidence="2 3">
    <name type="scientific">Hibiscus sabdariffa</name>
    <name type="common">roselle</name>
    <dbReference type="NCBI Taxonomy" id="183260"/>
    <lineage>
        <taxon>Eukaryota</taxon>
        <taxon>Viridiplantae</taxon>
        <taxon>Streptophyta</taxon>
        <taxon>Embryophyta</taxon>
        <taxon>Tracheophyta</taxon>
        <taxon>Spermatophyta</taxon>
        <taxon>Magnoliopsida</taxon>
        <taxon>eudicotyledons</taxon>
        <taxon>Gunneridae</taxon>
        <taxon>Pentapetalae</taxon>
        <taxon>rosids</taxon>
        <taxon>malvids</taxon>
        <taxon>Malvales</taxon>
        <taxon>Malvaceae</taxon>
        <taxon>Malvoideae</taxon>
        <taxon>Hibiscus</taxon>
    </lineage>
</organism>
<reference evidence="2 3" key="1">
    <citation type="journal article" date="2024" name="G3 (Bethesda)">
        <title>Genome assembly of Hibiscus sabdariffa L. provides insights into metabolisms of medicinal natural products.</title>
        <authorList>
            <person name="Kim T."/>
        </authorList>
    </citation>
    <scope>NUCLEOTIDE SEQUENCE [LARGE SCALE GENOMIC DNA]</scope>
    <source>
        <strain evidence="2">TK-2024</strain>
        <tissue evidence="2">Old leaves</tissue>
    </source>
</reference>
<name>A0ABR2TA43_9ROSI</name>
<proteinExistence type="predicted"/>
<evidence type="ECO:0000313" key="2">
    <source>
        <dbReference type="EMBL" id="KAK9034013.1"/>
    </source>
</evidence>
<accession>A0ABR2TA43</accession>
<gene>
    <name evidence="2" type="ORF">V6N11_050192</name>
</gene>
<evidence type="ECO:0000313" key="3">
    <source>
        <dbReference type="Proteomes" id="UP001396334"/>
    </source>
</evidence>
<protein>
    <submittedName>
        <fullName evidence="2">Uncharacterized protein</fullName>
    </submittedName>
</protein>
<comment type="caution">
    <text evidence="2">The sequence shown here is derived from an EMBL/GenBank/DDBJ whole genome shotgun (WGS) entry which is preliminary data.</text>
</comment>
<feature type="region of interest" description="Disordered" evidence="1">
    <location>
        <begin position="84"/>
        <end position="116"/>
    </location>
</feature>
<dbReference type="Proteomes" id="UP001396334">
    <property type="component" value="Unassembled WGS sequence"/>
</dbReference>
<evidence type="ECO:0000256" key="1">
    <source>
        <dbReference type="SAM" id="MobiDB-lite"/>
    </source>
</evidence>
<sequence length="116" mass="12796">MLDYWLSGSSLENGYLEKVLSELGPSIGEGLVLNVPGNTDSRVENAGKSDQRIAVTLLEKKYENQGSIGGKIVKARGHTGRVQVEGHRRKFSLKKPAELNSRPQPSLLDWMSNFSQ</sequence>